<reference evidence="11 12" key="1">
    <citation type="submission" date="2016-11" db="EMBL/GenBank/DDBJ databases">
        <authorList>
            <person name="Varghese N."/>
            <person name="Submissions S."/>
        </authorList>
    </citation>
    <scope>NUCLEOTIDE SEQUENCE [LARGE SCALE GENOMIC DNA]</scope>
    <source>
        <strain evidence="11 12">DSM 20664</strain>
    </source>
</reference>
<dbReference type="Proteomes" id="UP000185093">
    <property type="component" value="Unassembled WGS sequence"/>
</dbReference>
<comment type="pathway">
    <text evidence="3 9">Amino-acid biosynthesis; L-histidine biosynthesis; L-histidine from 5-phospho-alpha-D-ribose 1-diphosphate: step 4/9.</text>
</comment>
<dbReference type="HAMAP" id="MF_01014">
    <property type="entry name" value="HisA"/>
    <property type="match status" value="1"/>
</dbReference>
<accession>A0ABY1JBP5</accession>
<comment type="caution">
    <text evidence="11">The sequence shown here is derived from an EMBL/GenBank/DDBJ whole genome shotgun (WGS) entry which is preliminary data.</text>
</comment>
<dbReference type="InterPro" id="IPR013785">
    <property type="entry name" value="Aldolase_TIM"/>
</dbReference>
<keyword evidence="5 9" id="KW-0963">Cytoplasm</keyword>
<evidence type="ECO:0000256" key="1">
    <source>
        <dbReference type="ARBA" id="ARBA00000901"/>
    </source>
</evidence>
<comment type="subcellular location">
    <subcellularLocation>
        <location evidence="2 9">Cytoplasm</location>
    </subcellularLocation>
</comment>
<dbReference type="EMBL" id="FSQZ01000001">
    <property type="protein sequence ID" value="SIN63993.1"/>
    <property type="molecule type" value="Genomic_DNA"/>
</dbReference>
<evidence type="ECO:0000256" key="5">
    <source>
        <dbReference type="ARBA" id="ARBA00022490"/>
    </source>
</evidence>
<dbReference type="PANTHER" id="PTHR43090">
    <property type="entry name" value="1-(5-PHOSPHORIBOSYL)-5-[(5-PHOSPHORIBOSYLAMINO)METHYLIDENEAMINO] IMIDAZOLE-4-CARBOXAMIDE ISOMERASE"/>
    <property type="match status" value="1"/>
</dbReference>
<organism evidence="11 12">
    <name type="scientific">Acetomicrobium flavidum</name>
    <dbReference type="NCBI Taxonomy" id="49896"/>
    <lineage>
        <taxon>Bacteria</taxon>
        <taxon>Thermotogati</taxon>
        <taxon>Synergistota</taxon>
        <taxon>Synergistia</taxon>
        <taxon>Synergistales</taxon>
        <taxon>Acetomicrobiaceae</taxon>
        <taxon>Acetomicrobium</taxon>
    </lineage>
</organism>
<evidence type="ECO:0000256" key="2">
    <source>
        <dbReference type="ARBA" id="ARBA00004496"/>
    </source>
</evidence>
<dbReference type="InterPro" id="IPR044524">
    <property type="entry name" value="Isoase_HisA-like"/>
</dbReference>
<keyword evidence="6 9" id="KW-0028">Amino-acid biosynthesis</keyword>
<proteinExistence type="inferred from homology"/>
<dbReference type="EC" id="5.3.1.16" evidence="9"/>
<feature type="active site" description="Proton acceptor" evidence="9">
    <location>
        <position position="8"/>
    </location>
</feature>
<dbReference type="InterPro" id="IPR011060">
    <property type="entry name" value="RibuloseP-bd_barrel"/>
</dbReference>
<evidence type="ECO:0000256" key="6">
    <source>
        <dbReference type="ARBA" id="ARBA00022605"/>
    </source>
</evidence>
<comment type="similarity">
    <text evidence="4 9 10">Belongs to the HisA/HisF family.</text>
</comment>
<dbReference type="RefSeq" id="WP_074199176.1">
    <property type="nucleotide sequence ID" value="NZ_FSQZ01000001.1"/>
</dbReference>
<feature type="active site" description="Proton donor" evidence="9">
    <location>
        <position position="126"/>
    </location>
</feature>
<evidence type="ECO:0000256" key="4">
    <source>
        <dbReference type="ARBA" id="ARBA00009667"/>
    </source>
</evidence>
<dbReference type="GO" id="GO:0016853">
    <property type="term" value="F:isomerase activity"/>
    <property type="evidence" value="ECO:0007669"/>
    <property type="project" value="UniProtKB-KW"/>
</dbReference>
<name>A0ABY1JBP5_9BACT</name>
<keyword evidence="12" id="KW-1185">Reference proteome</keyword>
<evidence type="ECO:0000313" key="12">
    <source>
        <dbReference type="Proteomes" id="UP000185093"/>
    </source>
</evidence>
<evidence type="ECO:0000256" key="3">
    <source>
        <dbReference type="ARBA" id="ARBA00005133"/>
    </source>
</evidence>
<keyword evidence="8 9" id="KW-0413">Isomerase</keyword>
<evidence type="ECO:0000256" key="9">
    <source>
        <dbReference type="HAMAP-Rule" id="MF_01014"/>
    </source>
</evidence>
<evidence type="ECO:0000256" key="10">
    <source>
        <dbReference type="RuleBase" id="RU003657"/>
    </source>
</evidence>
<gene>
    <name evidence="9" type="primary">hisA</name>
    <name evidence="11" type="ORF">SAMN05444368_0519</name>
</gene>
<evidence type="ECO:0000256" key="8">
    <source>
        <dbReference type="ARBA" id="ARBA00023235"/>
    </source>
</evidence>
<dbReference type="InterPro" id="IPR023016">
    <property type="entry name" value="HisA/PriA"/>
</dbReference>
<evidence type="ECO:0000313" key="11">
    <source>
        <dbReference type="EMBL" id="SIN63993.1"/>
    </source>
</evidence>
<sequence>MKIYPAIDIYGGKVVRLYQGDFDKSETFGDDPLEVARMLRKAGACCVHVVDLDGARTGRPVNIEVIAKLKQIFECVHYGGGLRTVADIKTALDKGADRVTAASIVWQDDAKDKLAVFKARIIPALDVKRGTVALSGWQRTVPLSFREAMLHLREMGYDTVLVTSVERDGTKRGPDIKLYEKLSGIAPEVNIIAAGGISSLEDVKALADMGIFGAVIGRALYDGSIDPKGLFEEAANA</sequence>
<comment type="catalytic activity">
    <reaction evidence="1 9">
        <text>1-(5-phospho-beta-D-ribosyl)-5-[(5-phospho-beta-D-ribosylamino)methylideneamino]imidazole-4-carboxamide = 5-[(5-phospho-1-deoxy-D-ribulos-1-ylimino)methylamino]-1-(5-phospho-beta-D-ribosyl)imidazole-4-carboxamide</text>
        <dbReference type="Rhea" id="RHEA:15469"/>
        <dbReference type="ChEBI" id="CHEBI:58435"/>
        <dbReference type="ChEBI" id="CHEBI:58525"/>
        <dbReference type="EC" id="5.3.1.16"/>
    </reaction>
</comment>
<dbReference type="InterPro" id="IPR006062">
    <property type="entry name" value="His_biosynth"/>
</dbReference>
<dbReference type="PANTHER" id="PTHR43090:SF2">
    <property type="entry name" value="1-(5-PHOSPHORIBOSYL)-5-[(5-PHOSPHORIBOSYLAMINO)METHYLIDENEAMINO] IMIDAZOLE-4-CARBOXAMIDE ISOMERASE"/>
    <property type="match status" value="1"/>
</dbReference>
<evidence type="ECO:0000256" key="7">
    <source>
        <dbReference type="ARBA" id="ARBA00023102"/>
    </source>
</evidence>
<dbReference type="Pfam" id="PF00977">
    <property type="entry name" value="His_biosynth"/>
    <property type="match status" value="1"/>
</dbReference>
<dbReference type="CDD" id="cd04732">
    <property type="entry name" value="HisA"/>
    <property type="match status" value="1"/>
</dbReference>
<protein>
    <recommendedName>
        <fullName evidence="9">1-(5-phosphoribosyl)-5-[(5-phosphoribosylamino)methylideneamino] imidazole-4-carboxamide isomerase</fullName>
        <ecNumber evidence="9">5.3.1.16</ecNumber>
    </recommendedName>
    <alternativeName>
        <fullName evidence="9">Phosphoribosylformimino-5-aminoimidazole carboxamide ribotide isomerase</fullName>
    </alternativeName>
</protein>
<keyword evidence="7 9" id="KW-0368">Histidine biosynthesis</keyword>
<dbReference type="SUPFAM" id="SSF51366">
    <property type="entry name" value="Ribulose-phoshate binding barrel"/>
    <property type="match status" value="1"/>
</dbReference>
<dbReference type="Gene3D" id="3.20.20.70">
    <property type="entry name" value="Aldolase class I"/>
    <property type="match status" value="1"/>
</dbReference>